<dbReference type="GO" id="GO:0097363">
    <property type="term" value="F:protein O-acetylglucosaminyltransferase activity"/>
    <property type="evidence" value="ECO:0007669"/>
    <property type="project" value="TreeGrafter"/>
</dbReference>
<dbReference type="InterPro" id="IPR037919">
    <property type="entry name" value="OGT"/>
</dbReference>
<dbReference type="SMART" id="SM00028">
    <property type="entry name" value="TPR"/>
    <property type="match status" value="5"/>
</dbReference>
<dbReference type="Pfam" id="PF13181">
    <property type="entry name" value="TPR_8"/>
    <property type="match status" value="2"/>
</dbReference>
<dbReference type="PANTHER" id="PTHR44366">
    <property type="entry name" value="UDP-N-ACETYLGLUCOSAMINE--PEPTIDE N-ACETYLGLUCOSAMINYLTRANSFERASE 110 KDA SUBUNIT"/>
    <property type="match status" value="1"/>
</dbReference>
<dbReference type="GO" id="GO:0006493">
    <property type="term" value="P:protein O-linked glycosylation"/>
    <property type="evidence" value="ECO:0007669"/>
    <property type="project" value="InterPro"/>
</dbReference>
<accession>A0A382SL16</accession>
<evidence type="ECO:0000313" key="1">
    <source>
        <dbReference type="EMBL" id="SVD09601.1"/>
    </source>
</evidence>
<dbReference type="EMBL" id="UINC01129307">
    <property type="protein sequence ID" value="SVD09601.1"/>
    <property type="molecule type" value="Genomic_DNA"/>
</dbReference>
<feature type="non-terminal residue" evidence="1">
    <location>
        <position position="220"/>
    </location>
</feature>
<reference evidence="1" key="1">
    <citation type="submission" date="2018-05" db="EMBL/GenBank/DDBJ databases">
        <authorList>
            <person name="Lanie J.A."/>
            <person name="Ng W.-L."/>
            <person name="Kazmierczak K.M."/>
            <person name="Andrzejewski T.M."/>
            <person name="Davidsen T.M."/>
            <person name="Wayne K.J."/>
            <person name="Tettelin H."/>
            <person name="Glass J.I."/>
            <person name="Rusch D."/>
            <person name="Podicherti R."/>
            <person name="Tsui H.-C.T."/>
            <person name="Winkler M.E."/>
        </authorList>
    </citation>
    <scope>NUCLEOTIDE SEQUENCE</scope>
</reference>
<dbReference type="InterPro" id="IPR011990">
    <property type="entry name" value="TPR-like_helical_dom_sf"/>
</dbReference>
<dbReference type="SUPFAM" id="SSF48452">
    <property type="entry name" value="TPR-like"/>
    <property type="match status" value="1"/>
</dbReference>
<dbReference type="PANTHER" id="PTHR44366:SF1">
    <property type="entry name" value="UDP-N-ACETYLGLUCOSAMINE--PEPTIDE N-ACETYLGLUCOSAMINYLTRANSFERASE 110 KDA SUBUNIT"/>
    <property type="match status" value="1"/>
</dbReference>
<protein>
    <submittedName>
        <fullName evidence="1">Uncharacterized protein</fullName>
    </submittedName>
</protein>
<proteinExistence type="predicted"/>
<organism evidence="1">
    <name type="scientific">marine metagenome</name>
    <dbReference type="NCBI Taxonomy" id="408172"/>
    <lineage>
        <taxon>unclassified sequences</taxon>
        <taxon>metagenomes</taxon>
        <taxon>ecological metagenomes</taxon>
    </lineage>
</organism>
<name>A0A382SL16_9ZZZZ</name>
<dbReference type="Gene3D" id="1.25.40.10">
    <property type="entry name" value="Tetratricopeptide repeat domain"/>
    <property type="match status" value="2"/>
</dbReference>
<sequence length="220" mass="25322">MVTSNEIPYEGLASCYWQLGDYKKAIKTLQDYEDEKPDVLDRESLYALYAHNYYGLGSYKSAYEYQSKYIEEIKSITKGCDLAVEYSNLSEIAKKINDINAMEEAIKAALEICEDNWFVLNNLCELYLYKKDYKKALNEIEKAKLISAGHPMIYITMGDLKREIGKDNEALDHYFQAIINDSTIADPYRKIALIFKSQGNGDFIEYYQKAAHLGDKDAKI</sequence>
<gene>
    <name evidence="1" type="ORF">METZ01_LOCUS362455</name>
</gene>
<dbReference type="InterPro" id="IPR019734">
    <property type="entry name" value="TPR_rpt"/>
</dbReference>
<dbReference type="AlphaFoldDB" id="A0A382SL16"/>